<dbReference type="Pfam" id="PF00072">
    <property type="entry name" value="Response_reg"/>
    <property type="match status" value="1"/>
</dbReference>
<reference evidence="7" key="1">
    <citation type="submission" date="2023-06" db="EMBL/GenBank/DDBJ databases">
        <title>Comparative genomics of Bacillaceae isolates and their secondary metabolite potential.</title>
        <authorList>
            <person name="Song L."/>
            <person name="Nielsen L.J."/>
            <person name="Mohite O."/>
            <person name="Xu X."/>
            <person name="Weber T."/>
            <person name="Kovacs A.T."/>
        </authorList>
    </citation>
    <scope>NUCLEOTIDE SEQUENCE</scope>
    <source>
        <strain evidence="7">G1S1</strain>
    </source>
</reference>
<dbReference type="GO" id="GO:0000160">
    <property type="term" value="P:phosphorelay signal transduction system"/>
    <property type="evidence" value="ECO:0007669"/>
    <property type="project" value="InterPro"/>
</dbReference>
<evidence type="ECO:0000256" key="2">
    <source>
        <dbReference type="ARBA" id="ARBA00023125"/>
    </source>
</evidence>
<feature type="modified residue" description="4-aspartylphosphate" evidence="4">
    <location>
        <position position="51"/>
    </location>
</feature>
<keyword evidence="4" id="KW-0597">Phosphoprotein</keyword>
<evidence type="ECO:0000259" key="5">
    <source>
        <dbReference type="PROSITE" id="PS01124"/>
    </source>
</evidence>
<accession>A0AAJ1QMH1</accession>
<dbReference type="Pfam" id="PF12833">
    <property type="entry name" value="HTH_18"/>
    <property type="match status" value="1"/>
</dbReference>
<comment type="caution">
    <text evidence="7">The sequence shown here is derived from an EMBL/GenBank/DDBJ whole genome shotgun (WGS) entry which is preliminary data.</text>
</comment>
<dbReference type="GO" id="GO:0043565">
    <property type="term" value="F:sequence-specific DNA binding"/>
    <property type="evidence" value="ECO:0007669"/>
    <property type="project" value="InterPro"/>
</dbReference>
<keyword evidence="1" id="KW-0805">Transcription regulation</keyword>
<dbReference type="RefSeq" id="WP_251543839.1">
    <property type="nucleotide sequence ID" value="NZ_JAMAUU010000029.1"/>
</dbReference>
<dbReference type="SUPFAM" id="SSF46689">
    <property type="entry name" value="Homeodomain-like"/>
    <property type="match status" value="2"/>
</dbReference>
<name>A0AAJ1QMH1_9BACI</name>
<dbReference type="PANTHER" id="PTHR43280">
    <property type="entry name" value="ARAC-FAMILY TRANSCRIPTIONAL REGULATOR"/>
    <property type="match status" value="1"/>
</dbReference>
<dbReference type="Gene3D" id="1.10.10.60">
    <property type="entry name" value="Homeodomain-like"/>
    <property type="match status" value="2"/>
</dbReference>
<dbReference type="InterPro" id="IPR020449">
    <property type="entry name" value="Tscrpt_reg_AraC-type_HTH"/>
</dbReference>
<evidence type="ECO:0000256" key="4">
    <source>
        <dbReference type="PROSITE-ProRule" id="PRU00169"/>
    </source>
</evidence>
<dbReference type="EMBL" id="JAUCFI010000003">
    <property type="protein sequence ID" value="MDM5283729.1"/>
    <property type="molecule type" value="Genomic_DNA"/>
</dbReference>
<dbReference type="Proteomes" id="UP001238973">
    <property type="component" value="Unassembled WGS sequence"/>
</dbReference>
<evidence type="ECO:0000313" key="7">
    <source>
        <dbReference type="EMBL" id="MDM5283729.1"/>
    </source>
</evidence>
<feature type="domain" description="Response regulatory" evidence="6">
    <location>
        <begin position="1"/>
        <end position="116"/>
    </location>
</feature>
<dbReference type="PROSITE" id="PS50110">
    <property type="entry name" value="RESPONSE_REGULATORY"/>
    <property type="match status" value="1"/>
</dbReference>
<protein>
    <submittedName>
        <fullName evidence="7">Response regulator</fullName>
    </submittedName>
</protein>
<evidence type="ECO:0000256" key="1">
    <source>
        <dbReference type="ARBA" id="ARBA00023015"/>
    </source>
</evidence>
<dbReference type="SUPFAM" id="SSF52172">
    <property type="entry name" value="CheY-like"/>
    <property type="match status" value="1"/>
</dbReference>
<feature type="domain" description="HTH araC/xylS-type" evidence="5">
    <location>
        <begin position="137"/>
        <end position="235"/>
    </location>
</feature>
<dbReference type="AlphaFoldDB" id="A0AAJ1QMH1"/>
<dbReference type="InterPro" id="IPR018062">
    <property type="entry name" value="HTH_AraC-typ_CS"/>
</dbReference>
<organism evidence="7 8">
    <name type="scientific">Peribacillus frigoritolerans</name>
    <dbReference type="NCBI Taxonomy" id="450367"/>
    <lineage>
        <taxon>Bacteria</taxon>
        <taxon>Bacillati</taxon>
        <taxon>Bacillota</taxon>
        <taxon>Bacilli</taxon>
        <taxon>Bacillales</taxon>
        <taxon>Bacillaceae</taxon>
        <taxon>Peribacillus</taxon>
    </lineage>
</organism>
<evidence type="ECO:0000259" key="6">
    <source>
        <dbReference type="PROSITE" id="PS50110"/>
    </source>
</evidence>
<keyword evidence="3" id="KW-0804">Transcription</keyword>
<dbReference type="GO" id="GO:0003700">
    <property type="term" value="F:DNA-binding transcription factor activity"/>
    <property type="evidence" value="ECO:0007669"/>
    <property type="project" value="InterPro"/>
</dbReference>
<dbReference type="InterPro" id="IPR001789">
    <property type="entry name" value="Sig_transdc_resp-reg_receiver"/>
</dbReference>
<dbReference type="SMART" id="SM00448">
    <property type="entry name" value="REC"/>
    <property type="match status" value="1"/>
</dbReference>
<dbReference type="PROSITE" id="PS01124">
    <property type="entry name" value="HTH_ARAC_FAMILY_2"/>
    <property type="match status" value="1"/>
</dbReference>
<dbReference type="InterPro" id="IPR011006">
    <property type="entry name" value="CheY-like_superfamily"/>
</dbReference>
<dbReference type="InterPro" id="IPR009057">
    <property type="entry name" value="Homeodomain-like_sf"/>
</dbReference>
<keyword evidence="2" id="KW-0238">DNA-binding</keyword>
<dbReference type="CDD" id="cd17536">
    <property type="entry name" value="REC_YesN-like"/>
    <property type="match status" value="1"/>
</dbReference>
<gene>
    <name evidence="7" type="ORF">QUF85_10465</name>
</gene>
<dbReference type="PANTHER" id="PTHR43280:SF2">
    <property type="entry name" value="HTH-TYPE TRANSCRIPTIONAL REGULATOR EXSA"/>
    <property type="match status" value="1"/>
</dbReference>
<dbReference type="PROSITE" id="PS00041">
    <property type="entry name" value="HTH_ARAC_FAMILY_1"/>
    <property type="match status" value="1"/>
</dbReference>
<proteinExistence type="predicted"/>
<sequence length="252" mass="29066">MIVDDEPLEREVLTMMINRENLAISHLFEAKNGADAVNLAKQNRMDIVLMDIKMPIMDGLAAAEIIKNDVPECRIIFLTAYDECDLANRTSKLEADDYLLKPAHQNEIRQTLIKYIPVVKSPAPPSLKASCTHDDVVTLIEYIENHLHLDLNLDTLSRLVYLNGQYLSRLFKQETGCTITHYITSRRLEKAKQHLSYSRETVMEISEKCGFTDSNYFARVFKKYEGITPTQFQQKSLLSRKKRINTFNNFVM</sequence>
<evidence type="ECO:0000313" key="8">
    <source>
        <dbReference type="Proteomes" id="UP001238973"/>
    </source>
</evidence>
<evidence type="ECO:0000256" key="3">
    <source>
        <dbReference type="ARBA" id="ARBA00023163"/>
    </source>
</evidence>
<dbReference type="PRINTS" id="PR00032">
    <property type="entry name" value="HTHARAC"/>
</dbReference>
<dbReference type="InterPro" id="IPR018060">
    <property type="entry name" value="HTH_AraC"/>
</dbReference>
<dbReference type="SMART" id="SM00342">
    <property type="entry name" value="HTH_ARAC"/>
    <property type="match status" value="1"/>
</dbReference>
<dbReference type="Gene3D" id="3.40.50.2300">
    <property type="match status" value="1"/>
</dbReference>